<dbReference type="Gene3D" id="3.90.1200.10">
    <property type="match status" value="1"/>
</dbReference>
<evidence type="ECO:0000313" key="2">
    <source>
        <dbReference type="EMBL" id="KAF2254533.1"/>
    </source>
</evidence>
<dbReference type="OrthoDB" id="5404599at2759"/>
<protein>
    <recommendedName>
        <fullName evidence="1">Aminoglycoside phosphotransferase domain-containing protein</fullName>
    </recommendedName>
</protein>
<dbReference type="SUPFAM" id="SSF56112">
    <property type="entry name" value="Protein kinase-like (PK-like)"/>
    <property type="match status" value="1"/>
</dbReference>
<dbReference type="InterPro" id="IPR002575">
    <property type="entry name" value="Aminoglycoside_PTrfase"/>
</dbReference>
<accession>A0A6A6IZE4</accession>
<gene>
    <name evidence="2" type="ORF">BU26DRAFT_417419</name>
</gene>
<dbReference type="PANTHER" id="PTHR21310:SF54">
    <property type="entry name" value="AMINOGLYCOSIDE PHOSPHOTRANSFERASE DOMAIN-CONTAINING PROTEIN"/>
    <property type="match status" value="1"/>
</dbReference>
<dbReference type="PANTHER" id="PTHR21310">
    <property type="entry name" value="AMINOGLYCOSIDE PHOSPHOTRANSFERASE-RELATED-RELATED"/>
    <property type="match status" value="1"/>
</dbReference>
<dbReference type="InterPro" id="IPR051678">
    <property type="entry name" value="AGP_Transferase"/>
</dbReference>
<proteinExistence type="predicted"/>
<dbReference type="Pfam" id="PF01636">
    <property type="entry name" value="APH"/>
    <property type="match status" value="1"/>
</dbReference>
<dbReference type="GeneID" id="54576531"/>
<feature type="non-terminal residue" evidence="2">
    <location>
        <position position="1"/>
    </location>
</feature>
<dbReference type="RefSeq" id="XP_033689537.1">
    <property type="nucleotide sequence ID" value="XM_033823201.1"/>
</dbReference>
<organism evidence="2 3">
    <name type="scientific">Trematosphaeria pertusa</name>
    <dbReference type="NCBI Taxonomy" id="390896"/>
    <lineage>
        <taxon>Eukaryota</taxon>
        <taxon>Fungi</taxon>
        <taxon>Dikarya</taxon>
        <taxon>Ascomycota</taxon>
        <taxon>Pezizomycotina</taxon>
        <taxon>Dothideomycetes</taxon>
        <taxon>Pleosporomycetidae</taxon>
        <taxon>Pleosporales</taxon>
        <taxon>Massarineae</taxon>
        <taxon>Trematosphaeriaceae</taxon>
        <taxon>Trematosphaeria</taxon>
    </lineage>
</organism>
<evidence type="ECO:0000313" key="3">
    <source>
        <dbReference type="Proteomes" id="UP000800094"/>
    </source>
</evidence>
<reference evidence="2" key="1">
    <citation type="journal article" date="2020" name="Stud. Mycol.">
        <title>101 Dothideomycetes genomes: a test case for predicting lifestyles and emergence of pathogens.</title>
        <authorList>
            <person name="Haridas S."/>
            <person name="Albert R."/>
            <person name="Binder M."/>
            <person name="Bloem J."/>
            <person name="Labutti K."/>
            <person name="Salamov A."/>
            <person name="Andreopoulos B."/>
            <person name="Baker S."/>
            <person name="Barry K."/>
            <person name="Bills G."/>
            <person name="Bluhm B."/>
            <person name="Cannon C."/>
            <person name="Castanera R."/>
            <person name="Culley D."/>
            <person name="Daum C."/>
            <person name="Ezra D."/>
            <person name="Gonzalez J."/>
            <person name="Henrissat B."/>
            <person name="Kuo A."/>
            <person name="Liang C."/>
            <person name="Lipzen A."/>
            <person name="Lutzoni F."/>
            <person name="Magnuson J."/>
            <person name="Mondo S."/>
            <person name="Nolan M."/>
            <person name="Ohm R."/>
            <person name="Pangilinan J."/>
            <person name="Park H.-J."/>
            <person name="Ramirez L."/>
            <person name="Alfaro M."/>
            <person name="Sun H."/>
            <person name="Tritt A."/>
            <person name="Yoshinaga Y."/>
            <person name="Zwiers L.-H."/>
            <person name="Turgeon B."/>
            <person name="Goodwin S."/>
            <person name="Spatafora J."/>
            <person name="Crous P."/>
            <person name="Grigoriev I."/>
        </authorList>
    </citation>
    <scope>NUCLEOTIDE SEQUENCE</scope>
    <source>
        <strain evidence="2">CBS 122368</strain>
    </source>
</reference>
<keyword evidence="3" id="KW-1185">Reference proteome</keyword>
<feature type="domain" description="Aminoglycoside phosphotransferase" evidence="1">
    <location>
        <begin position="35"/>
        <end position="116"/>
    </location>
</feature>
<dbReference type="InterPro" id="IPR011009">
    <property type="entry name" value="Kinase-like_dom_sf"/>
</dbReference>
<name>A0A6A6IZE4_9PLEO</name>
<sequence>KRLRDRILDSHPETGPFPNVRTFHDRLSWLWRRIAPEPEQVPDPWRKSLPDDCPIVFTHSDLHRNNIIITTTTPARVLSIIDWEQAGWYPEYWEYCKAMYSVGDWEDWRGGGWIDSFLTPHPQSKEAWDFICNSIGGF</sequence>
<dbReference type="Proteomes" id="UP000800094">
    <property type="component" value="Unassembled WGS sequence"/>
</dbReference>
<dbReference type="AlphaFoldDB" id="A0A6A6IZE4"/>
<dbReference type="EMBL" id="ML987190">
    <property type="protein sequence ID" value="KAF2254533.1"/>
    <property type="molecule type" value="Genomic_DNA"/>
</dbReference>
<evidence type="ECO:0000259" key="1">
    <source>
        <dbReference type="Pfam" id="PF01636"/>
    </source>
</evidence>